<feature type="domain" description="MotA/TolQ/ExbB proton channel" evidence="10">
    <location>
        <begin position="354"/>
        <end position="472"/>
    </location>
</feature>
<evidence type="ECO:0000259" key="10">
    <source>
        <dbReference type="Pfam" id="PF01618"/>
    </source>
</evidence>
<evidence type="ECO:0000256" key="6">
    <source>
        <dbReference type="RuleBase" id="RU004057"/>
    </source>
</evidence>
<keyword evidence="2" id="KW-1003">Cell membrane</keyword>
<feature type="transmembrane region" description="Helical" evidence="8">
    <location>
        <begin position="391"/>
        <end position="415"/>
    </location>
</feature>
<evidence type="ECO:0000256" key="2">
    <source>
        <dbReference type="ARBA" id="ARBA00022475"/>
    </source>
</evidence>
<feature type="signal peptide" evidence="9">
    <location>
        <begin position="1"/>
        <end position="26"/>
    </location>
</feature>
<dbReference type="InterPro" id="IPR002898">
    <property type="entry name" value="MotA_ExbB_proton_chnl"/>
</dbReference>
<feature type="transmembrane region" description="Helical" evidence="8">
    <location>
        <begin position="435"/>
        <end position="460"/>
    </location>
</feature>
<dbReference type="AlphaFoldDB" id="A0A1M5X1W8"/>
<dbReference type="EMBL" id="FQXS01000016">
    <property type="protein sequence ID" value="SHH93730.1"/>
    <property type="molecule type" value="Genomic_DNA"/>
</dbReference>
<dbReference type="PANTHER" id="PTHR30625:SF11">
    <property type="entry name" value="MOTA_TOLQ_EXBB PROTON CHANNEL DOMAIN-CONTAINING PROTEIN"/>
    <property type="match status" value="1"/>
</dbReference>
<keyword evidence="12" id="KW-1185">Reference proteome</keyword>
<proteinExistence type="inferred from homology"/>
<dbReference type="PIRSF" id="PIRSF037714">
    <property type="entry name" value="TolR"/>
    <property type="match status" value="1"/>
</dbReference>
<evidence type="ECO:0000256" key="4">
    <source>
        <dbReference type="ARBA" id="ARBA00022989"/>
    </source>
</evidence>
<dbReference type="PANTHER" id="PTHR30625">
    <property type="entry name" value="PROTEIN TOLQ"/>
    <property type="match status" value="1"/>
</dbReference>
<comment type="similarity">
    <text evidence="6">Belongs to the exbB/tolQ family.</text>
</comment>
<keyword evidence="9" id="KW-0732">Signal</keyword>
<dbReference type="InterPro" id="IPR017270">
    <property type="entry name" value="MotA/TolQ/ExbB-rel"/>
</dbReference>
<gene>
    <name evidence="11" type="ORF">SAMN02745124_02684</name>
</gene>
<dbReference type="Pfam" id="PF01618">
    <property type="entry name" value="MotA_ExbB"/>
    <property type="match status" value="1"/>
</dbReference>
<keyword evidence="6" id="KW-0813">Transport</keyword>
<feature type="transmembrane region" description="Helical" evidence="8">
    <location>
        <begin position="295"/>
        <end position="316"/>
    </location>
</feature>
<dbReference type="GO" id="GO:0005886">
    <property type="term" value="C:plasma membrane"/>
    <property type="evidence" value="ECO:0007669"/>
    <property type="project" value="UniProtKB-SubCell"/>
</dbReference>
<keyword evidence="7" id="KW-0175">Coiled coil</keyword>
<dbReference type="InterPro" id="IPR050790">
    <property type="entry name" value="ExbB/TolQ_transport"/>
</dbReference>
<reference evidence="11 12" key="1">
    <citation type="submission" date="2016-11" db="EMBL/GenBank/DDBJ databases">
        <authorList>
            <person name="Jaros S."/>
            <person name="Januszkiewicz K."/>
            <person name="Wedrychowicz H."/>
        </authorList>
    </citation>
    <scope>NUCLEOTIDE SEQUENCE [LARGE SCALE GENOMIC DNA]</scope>
    <source>
        <strain evidence="11 12">DSM 9705</strain>
    </source>
</reference>
<accession>A0A1M5X1W8</accession>
<name>A0A1M5X1W8_9BACT</name>
<dbReference type="STRING" id="1121409.SAMN02745124_02684"/>
<evidence type="ECO:0000256" key="8">
    <source>
        <dbReference type="SAM" id="Phobius"/>
    </source>
</evidence>
<evidence type="ECO:0000256" key="1">
    <source>
        <dbReference type="ARBA" id="ARBA00004651"/>
    </source>
</evidence>
<feature type="chain" id="PRO_5009914821" evidence="9">
    <location>
        <begin position="27"/>
        <end position="490"/>
    </location>
</feature>
<evidence type="ECO:0000313" key="12">
    <source>
        <dbReference type="Proteomes" id="UP000184139"/>
    </source>
</evidence>
<keyword evidence="5 8" id="KW-0472">Membrane</keyword>
<evidence type="ECO:0000256" key="5">
    <source>
        <dbReference type="ARBA" id="ARBA00023136"/>
    </source>
</evidence>
<keyword evidence="4 8" id="KW-1133">Transmembrane helix</keyword>
<dbReference type="OrthoDB" id="4045at2"/>
<comment type="subcellular location">
    <subcellularLocation>
        <location evidence="1">Cell membrane</location>
        <topology evidence="1">Multi-pass membrane protein</topology>
    </subcellularLocation>
    <subcellularLocation>
        <location evidence="6">Membrane</location>
        <topology evidence="6">Multi-pass membrane protein</topology>
    </subcellularLocation>
</comment>
<evidence type="ECO:0000313" key="11">
    <source>
        <dbReference type="EMBL" id="SHH93730.1"/>
    </source>
</evidence>
<keyword evidence="3 8" id="KW-0812">Transmembrane</keyword>
<dbReference type="GO" id="GO:0017038">
    <property type="term" value="P:protein import"/>
    <property type="evidence" value="ECO:0007669"/>
    <property type="project" value="TreeGrafter"/>
</dbReference>
<organism evidence="11 12">
    <name type="scientific">Desulfofustis glycolicus DSM 9705</name>
    <dbReference type="NCBI Taxonomy" id="1121409"/>
    <lineage>
        <taxon>Bacteria</taxon>
        <taxon>Pseudomonadati</taxon>
        <taxon>Thermodesulfobacteriota</taxon>
        <taxon>Desulfobulbia</taxon>
        <taxon>Desulfobulbales</taxon>
        <taxon>Desulfocapsaceae</taxon>
        <taxon>Desulfofustis</taxon>
    </lineage>
</organism>
<feature type="coiled-coil region" evidence="7">
    <location>
        <begin position="64"/>
        <end position="115"/>
    </location>
</feature>
<keyword evidence="6" id="KW-0653">Protein transport</keyword>
<evidence type="ECO:0000256" key="9">
    <source>
        <dbReference type="SAM" id="SignalP"/>
    </source>
</evidence>
<evidence type="ECO:0000256" key="3">
    <source>
        <dbReference type="ARBA" id="ARBA00022692"/>
    </source>
</evidence>
<evidence type="ECO:0000256" key="7">
    <source>
        <dbReference type="SAM" id="Coils"/>
    </source>
</evidence>
<sequence>MIKAFLSGSHSVLLFFLFCWAPFTAAATTSDSSAAVDMREERIAVRKAVLALEGQARMEEETAREEARRSRERITGDRSSLEQEITRLEAEVVSLEEAVATLEQEGQQLAEQETLLTERLAATDAIIRELVGVIRMFAKDISSHLSTSLQSALAGGTPALLNDIAEQGRFPGLHDINRMIDLLWQQIAGAASVRLQRGPIVDRSGTAVEADILILGDFTAAYRVGQEIGYLSPSPAGGALFALANLPPRGLRRQLGSYLDGAAEAVPLDITRGAALSQLAHQLNLWQKIGSGGPLIWPILGILLVALLIVGERLLFLWRTRLPADAFTERLAALAVDRNWQACREECRRRLGKPLARVLDAGLDCYRQQRDIMENALQEAILREIPPLERFLSTLGMLAAIAPLLGLLGTVTGMISTFDVITRYGTGDPHMMSGGISEALVTTMLGLSVAIPIMLVHTLLNRTIDNRIAHMEEKAMALINLVQKTGHDAA</sequence>
<dbReference type="Proteomes" id="UP000184139">
    <property type="component" value="Unassembled WGS sequence"/>
</dbReference>
<protein>
    <submittedName>
        <fullName evidence="11">Biopolymer transport protein ExbB</fullName>
    </submittedName>
</protein>
<dbReference type="RefSeq" id="WP_073376826.1">
    <property type="nucleotide sequence ID" value="NZ_FQXS01000016.1"/>
</dbReference>